<evidence type="ECO:0000313" key="3">
    <source>
        <dbReference type="Proteomes" id="UP000824681"/>
    </source>
</evidence>
<organism evidence="2 3">
    <name type="scientific">Nonomuraea coxensis DSM 45129</name>
    <dbReference type="NCBI Taxonomy" id="1122611"/>
    <lineage>
        <taxon>Bacteria</taxon>
        <taxon>Bacillati</taxon>
        <taxon>Actinomycetota</taxon>
        <taxon>Actinomycetes</taxon>
        <taxon>Streptosporangiales</taxon>
        <taxon>Streptosporangiaceae</taxon>
        <taxon>Nonomuraea</taxon>
    </lineage>
</organism>
<dbReference type="Proteomes" id="UP000824681">
    <property type="component" value="Chromosome"/>
</dbReference>
<gene>
    <name evidence="2" type="ORF">Nocox_16990</name>
</gene>
<feature type="compositionally biased region" description="Basic residues" evidence="1">
    <location>
        <begin position="1"/>
        <end position="11"/>
    </location>
</feature>
<sequence>MTVPGRCRHGPGRVATLERPDAGTAGVEAT</sequence>
<evidence type="ECO:0000256" key="1">
    <source>
        <dbReference type="SAM" id="MobiDB-lite"/>
    </source>
</evidence>
<keyword evidence="3" id="KW-1185">Reference proteome</keyword>
<evidence type="ECO:0000313" key="2">
    <source>
        <dbReference type="EMBL" id="QYC41011.1"/>
    </source>
</evidence>
<name>A0ABX8U268_9ACTN</name>
<accession>A0ABX8U268</accession>
<protein>
    <submittedName>
        <fullName evidence="2">Uncharacterized protein</fullName>
    </submittedName>
</protein>
<dbReference type="EMBL" id="CP068985">
    <property type="protein sequence ID" value="QYC41011.1"/>
    <property type="molecule type" value="Genomic_DNA"/>
</dbReference>
<proteinExistence type="predicted"/>
<reference evidence="2 3" key="1">
    <citation type="journal article" date="2021" name="ACS Chem. Biol.">
        <title>Genomic-Led Discovery of a Novel Glycopeptide Antibiotic by Nonomuraea coxensis DSM 45129.</title>
        <authorList>
            <person name="Yushchuk O."/>
            <person name="Vior N.M."/>
            <person name="Andreo-Vidal A."/>
            <person name="Berini F."/>
            <person name="Ruckert C."/>
            <person name="Busche T."/>
            <person name="Binda E."/>
            <person name="Kalinowski J."/>
            <person name="Truman A.W."/>
            <person name="Marinelli F."/>
        </authorList>
    </citation>
    <scope>NUCLEOTIDE SEQUENCE [LARGE SCALE GENOMIC DNA]</scope>
    <source>
        <strain evidence="2 3">DSM 45129</strain>
    </source>
</reference>
<feature type="region of interest" description="Disordered" evidence="1">
    <location>
        <begin position="1"/>
        <end position="30"/>
    </location>
</feature>